<evidence type="ECO:0000313" key="1">
    <source>
        <dbReference type="EMBL" id="GAA6502933.1"/>
    </source>
</evidence>
<comment type="caution">
    <text evidence="1">The sequence shown here is derived from an EMBL/GenBank/DDBJ whole genome shotgun (WGS) entry which is preliminary data.</text>
</comment>
<dbReference type="RefSeq" id="WP_313735997.1">
    <property type="nucleotide sequence ID" value="NZ_BAABZQ010000001.1"/>
</dbReference>
<organism evidence="1 2">
    <name type="scientific">Blautia parvula</name>
    <dbReference type="NCBI Taxonomy" id="2877527"/>
    <lineage>
        <taxon>Bacteria</taxon>
        <taxon>Bacillati</taxon>
        <taxon>Bacillota</taxon>
        <taxon>Clostridia</taxon>
        <taxon>Lachnospirales</taxon>
        <taxon>Lachnospiraceae</taxon>
        <taxon>Blautia</taxon>
    </lineage>
</organism>
<reference evidence="1 2" key="1">
    <citation type="submission" date="2024-04" db="EMBL/GenBank/DDBJ databases">
        <title>Defined microbial consortia suppress multidrug-resistant proinflammatory Enterobacteriaceae via ecological control.</title>
        <authorList>
            <person name="Furuichi M."/>
            <person name="Kawaguchi T."/>
            <person name="Pust M."/>
            <person name="Yasuma K."/>
            <person name="Plichta D."/>
            <person name="Hasegawa N."/>
            <person name="Ohya T."/>
            <person name="Bhattarai S."/>
            <person name="Sasajima S."/>
            <person name="Aoto Y."/>
            <person name="Tuganbaev T."/>
            <person name="Yaginuma M."/>
            <person name="Ueda M."/>
            <person name="Okahashi N."/>
            <person name="Amafuji K."/>
            <person name="Kiridooshi Y."/>
            <person name="Sugita K."/>
            <person name="Strazar M."/>
            <person name="Skelly A."/>
            <person name="Suda W."/>
            <person name="Hattori M."/>
            <person name="Nakamoto N."/>
            <person name="Caballero S."/>
            <person name="Norman J."/>
            <person name="Olle B."/>
            <person name="Tanoue T."/>
            <person name="Arita M."/>
            <person name="Bucci V."/>
            <person name="Atarashi K."/>
            <person name="Xavier R."/>
            <person name="Honda K."/>
        </authorList>
    </citation>
    <scope>NUCLEOTIDE SEQUENCE [LARGE SCALE GENOMIC DNA]</scope>
    <source>
        <strain evidence="2">k34-0107-D12</strain>
    </source>
</reference>
<protein>
    <submittedName>
        <fullName evidence="1">Uncharacterized protein</fullName>
    </submittedName>
</protein>
<sequence length="66" mass="7532">MATVSNDEIRDLYKACGLKDGNDTRQIRQEINSCPVRNKLNTNYLNIYGKYSLNNLSGSTNVKYDK</sequence>
<dbReference type="EMBL" id="BAABZQ010000001">
    <property type="protein sequence ID" value="GAA6502933.1"/>
    <property type="molecule type" value="Genomic_DNA"/>
</dbReference>
<gene>
    <name evidence="1" type="ORF">K340107D12_57490</name>
</gene>
<evidence type="ECO:0000313" key="2">
    <source>
        <dbReference type="Proteomes" id="UP001600941"/>
    </source>
</evidence>
<keyword evidence="2" id="KW-1185">Reference proteome</keyword>
<dbReference type="Proteomes" id="UP001600941">
    <property type="component" value="Unassembled WGS sequence"/>
</dbReference>
<accession>A0ABQ0C2B7</accession>
<proteinExistence type="predicted"/>
<name>A0ABQ0C2B7_9FIRM</name>